<dbReference type="InParanoid" id="C5KJP0"/>
<evidence type="ECO:0000256" key="7">
    <source>
        <dbReference type="RuleBase" id="RU003795"/>
    </source>
</evidence>
<organism evidence="9">
    <name type="scientific">Perkinsus marinus (strain ATCC 50983 / TXsc)</name>
    <dbReference type="NCBI Taxonomy" id="423536"/>
    <lineage>
        <taxon>Eukaryota</taxon>
        <taxon>Sar</taxon>
        <taxon>Alveolata</taxon>
        <taxon>Perkinsozoa</taxon>
        <taxon>Perkinsea</taxon>
        <taxon>Perkinsida</taxon>
        <taxon>Perkinsidae</taxon>
        <taxon>Perkinsus</taxon>
    </lineage>
</organism>
<dbReference type="Proteomes" id="UP000007800">
    <property type="component" value="Unassembled WGS sequence"/>
</dbReference>
<dbReference type="InterPro" id="IPR002180">
    <property type="entry name" value="LS/RS"/>
</dbReference>
<keyword evidence="5 7" id="KW-0808">Transferase</keyword>
<dbReference type="InterPro" id="IPR034964">
    <property type="entry name" value="LS"/>
</dbReference>
<evidence type="ECO:0000256" key="6">
    <source>
        <dbReference type="ARBA" id="ARBA00048785"/>
    </source>
</evidence>
<dbReference type="SUPFAM" id="SSF52121">
    <property type="entry name" value="Lumazine synthase"/>
    <property type="match status" value="1"/>
</dbReference>
<keyword evidence="4 7" id="KW-0686">Riboflavin biosynthesis</keyword>
<evidence type="ECO:0000256" key="3">
    <source>
        <dbReference type="ARBA" id="ARBA00012664"/>
    </source>
</evidence>
<proteinExistence type="inferred from homology"/>
<comment type="pathway">
    <text evidence="1 7">Cofactor biosynthesis; riboflavin biosynthesis; riboflavin from 2-hydroxy-3-oxobutyl phosphate and 5-amino-6-(D-ribitylamino)uracil: step 1/2.</text>
</comment>
<dbReference type="AlphaFoldDB" id="C5KJP0"/>
<gene>
    <name evidence="8" type="ORF">Pmar_PMAR001426</name>
</gene>
<accession>C5KJP0</accession>
<comment type="catalytic activity">
    <reaction evidence="6 7">
        <text>(2S)-2-hydroxy-3-oxobutyl phosphate + 5-amino-6-(D-ribitylamino)uracil = 6,7-dimethyl-8-(1-D-ribityl)lumazine + phosphate + 2 H2O + H(+)</text>
        <dbReference type="Rhea" id="RHEA:26152"/>
        <dbReference type="ChEBI" id="CHEBI:15377"/>
        <dbReference type="ChEBI" id="CHEBI:15378"/>
        <dbReference type="ChEBI" id="CHEBI:15934"/>
        <dbReference type="ChEBI" id="CHEBI:43474"/>
        <dbReference type="ChEBI" id="CHEBI:58201"/>
        <dbReference type="ChEBI" id="CHEBI:58830"/>
        <dbReference type="EC" id="2.5.1.78"/>
    </reaction>
</comment>
<comment type="similarity">
    <text evidence="2 7">Belongs to the DMRL synthase family.</text>
</comment>
<dbReference type="GeneID" id="9046102"/>
<keyword evidence="9" id="KW-1185">Reference proteome</keyword>
<dbReference type="InterPro" id="IPR036467">
    <property type="entry name" value="LS/RS_sf"/>
</dbReference>
<dbReference type="GO" id="GO:0000906">
    <property type="term" value="F:6,7-dimethyl-8-ribityllumazine synthase activity"/>
    <property type="evidence" value="ECO:0007669"/>
    <property type="project" value="UniProtKB-EC"/>
</dbReference>
<dbReference type="EC" id="2.5.1.78" evidence="3 7"/>
<dbReference type="UniPathway" id="UPA00275">
    <property type="reaction ID" value="UER00404"/>
</dbReference>
<evidence type="ECO:0000313" key="9">
    <source>
        <dbReference type="Proteomes" id="UP000007800"/>
    </source>
</evidence>
<dbReference type="RefSeq" id="XP_002783578.1">
    <property type="nucleotide sequence ID" value="XM_002783532.1"/>
</dbReference>
<protein>
    <recommendedName>
        <fullName evidence="3 7">6,7-dimethyl-8-ribityllumazine synthase</fullName>
        <shortName evidence="7">DMRL synthase</shortName>
        <ecNumber evidence="3 7">2.5.1.78</ecNumber>
    </recommendedName>
</protein>
<dbReference type="EMBL" id="GG673606">
    <property type="protein sequence ID" value="EER15374.1"/>
    <property type="molecule type" value="Genomic_DNA"/>
</dbReference>
<name>C5KJP0_PERM5</name>
<dbReference type="GO" id="GO:0009231">
    <property type="term" value="P:riboflavin biosynthetic process"/>
    <property type="evidence" value="ECO:0007669"/>
    <property type="project" value="UniProtKB-UniPathway"/>
</dbReference>
<dbReference type="PANTHER" id="PTHR21058:SF0">
    <property type="entry name" value="6,7-DIMETHYL-8-RIBITYLLUMAZINE SYNTHASE"/>
    <property type="match status" value="1"/>
</dbReference>
<reference evidence="8 9" key="1">
    <citation type="submission" date="2008-07" db="EMBL/GenBank/DDBJ databases">
        <authorList>
            <person name="El-Sayed N."/>
            <person name="Caler E."/>
            <person name="Inman J."/>
            <person name="Amedeo P."/>
            <person name="Hass B."/>
            <person name="Wortman J."/>
        </authorList>
    </citation>
    <scope>NUCLEOTIDE SEQUENCE [LARGE SCALE GENOMIC DNA]</scope>
    <source>
        <strain evidence="9">ATCC 50983 / TXsc</strain>
    </source>
</reference>
<evidence type="ECO:0000256" key="1">
    <source>
        <dbReference type="ARBA" id="ARBA00004917"/>
    </source>
</evidence>
<sequence length="216" mass="24220">MAEMRVSNEFDTLFPVDMDLSSLRIVVVESSENRLIVKSIRKDFEEKLAVYNNAELNVDEVYVPSAWHIPYAVQEILQQHGQRFEPFPIVVVLACLIEESSTDFRMLCDNVSYGLMRISLDHKVPIVNGMLMTSTELQAERRCAGRSNALTGNTETFGGELATEAICIGGIKRVVKNLDADEDIKTEDSDILFYVGGIRIFNQPAADLVIRGWASQ</sequence>
<dbReference type="PANTHER" id="PTHR21058">
    <property type="entry name" value="6,7-DIMETHYL-8-RIBITYLLUMAZINE SYNTHASE DMRL SYNTHASE LUMAZINE SYNTHASE"/>
    <property type="match status" value="1"/>
</dbReference>
<evidence type="ECO:0000256" key="4">
    <source>
        <dbReference type="ARBA" id="ARBA00022619"/>
    </source>
</evidence>
<evidence type="ECO:0000313" key="8">
    <source>
        <dbReference type="EMBL" id="EER15374.1"/>
    </source>
</evidence>
<dbReference type="OrthoDB" id="1736483at2759"/>
<dbReference type="Gene3D" id="3.40.50.960">
    <property type="entry name" value="Lumazine/riboflavin synthase"/>
    <property type="match status" value="1"/>
</dbReference>
<comment type="function">
    <text evidence="7">Catalyzes the formation of 6,7-dimethyl-8-ribityllumazine by condensation of 5-amino-6-(D-ribitylamino)uracil with 3,4-dihydroxy-2-butanone 4-phosphate. This is the penultimate step in the biosynthesis of riboflavin.</text>
</comment>
<evidence type="ECO:0000256" key="2">
    <source>
        <dbReference type="ARBA" id="ARBA00007424"/>
    </source>
</evidence>
<evidence type="ECO:0000256" key="5">
    <source>
        <dbReference type="ARBA" id="ARBA00022679"/>
    </source>
</evidence>
<dbReference type="GO" id="GO:0009349">
    <property type="term" value="C:riboflavin synthase complex"/>
    <property type="evidence" value="ECO:0007669"/>
    <property type="project" value="UniProtKB-UniRule"/>
</dbReference>
<dbReference type="Pfam" id="PF00885">
    <property type="entry name" value="DMRL_synthase"/>
    <property type="match status" value="1"/>
</dbReference>